<feature type="domain" description="EGF-like" evidence="1">
    <location>
        <begin position="668"/>
        <end position="710"/>
    </location>
</feature>
<evidence type="ECO:0000259" key="1">
    <source>
        <dbReference type="SMART" id="SM00181"/>
    </source>
</evidence>
<comment type="caution">
    <text evidence="2">The sequence shown here is derived from an EMBL/GenBank/DDBJ whole genome shotgun (WGS) entry which is preliminary data.</text>
</comment>
<protein>
    <recommendedName>
        <fullName evidence="1">EGF-like domain-containing protein</fullName>
    </recommendedName>
</protein>
<feature type="domain" description="EGF-like" evidence="1">
    <location>
        <begin position="551"/>
        <end position="587"/>
    </location>
</feature>
<evidence type="ECO:0000313" key="2">
    <source>
        <dbReference type="EMBL" id="CAG5078266.1"/>
    </source>
</evidence>
<dbReference type="PANTHER" id="PTHR39069">
    <property type="entry name" value="ECDYSONE-INDUCIBLE GENE E1, ISOFORM A"/>
    <property type="match status" value="1"/>
</dbReference>
<dbReference type="EMBL" id="CAJNRD030001117">
    <property type="protein sequence ID" value="CAG5078266.1"/>
    <property type="molecule type" value="Genomic_DNA"/>
</dbReference>
<feature type="domain" description="EGF-like" evidence="1">
    <location>
        <begin position="241"/>
        <end position="276"/>
    </location>
</feature>
<feature type="domain" description="EGF-like" evidence="1">
    <location>
        <begin position="593"/>
        <end position="627"/>
    </location>
</feature>
<dbReference type="InterPro" id="IPR006149">
    <property type="entry name" value="EB_dom"/>
</dbReference>
<proteinExistence type="predicted"/>
<reference evidence="2" key="1">
    <citation type="submission" date="2021-04" db="EMBL/GenBank/DDBJ databases">
        <authorList>
            <person name="Chebbi M.A.C M."/>
        </authorList>
    </citation>
    <scope>NUCLEOTIDE SEQUENCE</scope>
</reference>
<dbReference type="OrthoDB" id="504708at2759"/>
<feature type="domain" description="EGF-like" evidence="1">
    <location>
        <begin position="159"/>
        <end position="193"/>
    </location>
</feature>
<keyword evidence="3" id="KW-1185">Reference proteome</keyword>
<name>A0A8J2H6F5_COTCN</name>
<dbReference type="Proteomes" id="UP000786811">
    <property type="component" value="Unassembled WGS sequence"/>
</dbReference>
<dbReference type="PANTHER" id="PTHR39069:SF8">
    <property type="entry name" value="FI17111P1"/>
    <property type="match status" value="1"/>
</dbReference>
<feature type="domain" description="EGF-like" evidence="1">
    <location>
        <begin position="366"/>
        <end position="402"/>
    </location>
</feature>
<accession>A0A8J2H6F5</accession>
<evidence type="ECO:0000313" key="3">
    <source>
        <dbReference type="Proteomes" id="UP000786811"/>
    </source>
</evidence>
<dbReference type="AlphaFoldDB" id="A0A8J2H6F5"/>
<feature type="domain" description="EGF-like" evidence="1">
    <location>
        <begin position="100"/>
        <end position="133"/>
    </location>
</feature>
<dbReference type="InterPro" id="IPR000742">
    <property type="entry name" value="EGF"/>
</dbReference>
<feature type="domain" description="EGF-like" evidence="1">
    <location>
        <begin position="9"/>
        <end position="43"/>
    </location>
</feature>
<sequence>MCGKFLDSVCQQDDDCGPENSICVDNHCKCEPNFFREGNSQCNSRMCLIDAAQLKMPCSTYTDCNSLIKHSLCSENNKCECFPTYFRINETACVPYHESYCSDSDPCKLENSVCINNLCRCASHYSYIGLKCEPTFLDKPFKQHINGDTPSCKSLLKGICYKNSDCFVENSICINNKCQCKIDYAPDFNNRCVSKLKTTCNVDHECKTLYFQQCSIDMKNTFNSSYTSMHNFKCKLQIGDKCRLDEQCTPEHSRCIDNWCQCKPKFVPSGVGNKCVSVYSNRKCTTHDDCAHIQNGMCSDDNVCICETNHEQTDENTCLPFLGQYCDKQTKCTTDNAVCSYNTCACDTLFTQQSINRCLPTYLKQPCKLQDDCRQIKYAECSKDNKCVCRSNYIELNAVTCAPFLGGYCESDEECFVNQTKCIDNKCAHVPNARPRTIEQHPPSSTRKCQDDRDCLFVKNTICLSNGGCGCKLNHISVNQTLCLPLLNEDCSNSPCIVDNSYCIKDQCQCADHFVQHLNNKCLPSKYTYFHMELEILVVTEIFPLAWLNEPCKTDADCKKIKNEICSKKKTCVCKTSFNQFSLTRCTSLTEEFCTSNKDCPVENSACTNNFCECKPGFEKLYNNQCIPQMAISSCSDDLECGEPWHGECSNEKKCSCKENNVAINISTCYPLLKGLCWRDEQCVTKNSICLDYHCLCEAGYIPVANNLCVRANL</sequence>
<feature type="domain" description="EGF-like" evidence="1">
    <location>
        <begin position="490"/>
        <end position="523"/>
    </location>
</feature>
<dbReference type="Pfam" id="PF01683">
    <property type="entry name" value="EB"/>
    <property type="match status" value="1"/>
</dbReference>
<organism evidence="2 3">
    <name type="scientific">Cotesia congregata</name>
    <name type="common">Parasitoid wasp</name>
    <name type="synonym">Apanteles congregatus</name>
    <dbReference type="NCBI Taxonomy" id="51543"/>
    <lineage>
        <taxon>Eukaryota</taxon>
        <taxon>Metazoa</taxon>
        <taxon>Ecdysozoa</taxon>
        <taxon>Arthropoda</taxon>
        <taxon>Hexapoda</taxon>
        <taxon>Insecta</taxon>
        <taxon>Pterygota</taxon>
        <taxon>Neoptera</taxon>
        <taxon>Endopterygota</taxon>
        <taxon>Hymenoptera</taxon>
        <taxon>Apocrita</taxon>
        <taxon>Ichneumonoidea</taxon>
        <taxon>Braconidae</taxon>
        <taxon>Microgastrinae</taxon>
        <taxon>Cotesia</taxon>
    </lineage>
</organism>
<dbReference type="SMART" id="SM00181">
    <property type="entry name" value="EGF"/>
    <property type="match status" value="9"/>
</dbReference>
<gene>
    <name evidence="2" type="ORF">HICCMSTLAB_LOCUS2693</name>
</gene>